<name>K4AP00_SETIT</name>
<accession>K4AP00</accession>
<reference evidence="3" key="1">
    <citation type="journal article" date="2012" name="Nat. Biotechnol.">
        <title>Reference genome sequence of the model plant Setaria.</title>
        <authorList>
            <person name="Bennetzen J.L."/>
            <person name="Schmutz J."/>
            <person name="Wang H."/>
            <person name="Percifield R."/>
            <person name="Hawkins J."/>
            <person name="Pontaroli A.C."/>
            <person name="Estep M."/>
            <person name="Feng L."/>
            <person name="Vaughn J.N."/>
            <person name="Grimwood J."/>
            <person name="Jenkins J."/>
            <person name="Barry K."/>
            <person name="Lindquist E."/>
            <person name="Hellsten U."/>
            <person name="Deshpande S."/>
            <person name="Wang X."/>
            <person name="Wu X."/>
            <person name="Mitros T."/>
            <person name="Triplett J."/>
            <person name="Yang X."/>
            <person name="Ye C.Y."/>
            <person name="Mauro-Herrera M."/>
            <person name="Wang L."/>
            <person name="Li P."/>
            <person name="Sharma M."/>
            <person name="Sharma R."/>
            <person name="Ronald P.C."/>
            <person name="Panaud O."/>
            <person name="Kellogg E.A."/>
            <person name="Brutnell T.P."/>
            <person name="Doust A.N."/>
            <person name="Tuskan G.A."/>
            <person name="Rokhsar D."/>
            <person name="Devos K.M."/>
        </authorList>
    </citation>
    <scope>NUCLEOTIDE SEQUENCE [LARGE SCALE GENOMIC DNA]</scope>
    <source>
        <strain evidence="3">cv. Yugu1</strain>
    </source>
</reference>
<keyword evidence="1" id="KW-1133">Transmembrane helix</keyword>
<dbReference type="AlphaFoldDB" id="K4AP00"/>
<evidence type="ECO:0000313" key="3">
    <source>
        <dbReference type="Proteomes" id="UP000004995"/>
    </source>
</evidence>
<keyword evidence="1" id="KW-0472">Membrane</keyword>
<reference evidence="2" key="2">
    <citation type="submission" date="2018-08" db="UniProtKB">
        <authorList>
            <consortium name="EnsemblPlants"/>
        </authorList>
    </citation>
    <scope>IDENTIFICATION</scope>
    <source>
        <strain evidence="2">Yugu1</strain>
    </source>
</reference>
<dbReference type="EnsemblPlants" id="KQK89437">
    <property type="protein sequence ID" value="KQK89437"/>
    <property type="gene ID" value="SETIT_040648mg"/>
</dbReference>
<dbReference type="Gramene" id="KQK89437">
    <property type="protein sequence ID" value="KQK89437"/>
    <property type="gene ID" value="SETIT_040648mg"/>
</dbReference>
<dbReference type="EMBL" id="AGNK02005717">
    <property type="status" value="NOT_ANNOTATED_CDS"/>
    <property type="molecule type" value="Genomic_DNA"/>
</dbReference>
<sequence>MVCFKLHLQLGFHASKHKAAYFEVSITCFLVSILNSSGCILSRFFW</sequence>
<keyword evidence="3" id="KW-1185">Reference proteome</keyword>
<keyword evidence="1" id="KW-0812">Transmembrane</keyword>
<dbReference type="Proteomes" id="UP000004995">
    <property type="component" value="Unassembled WGS sequence"/>
</dbReference>
<dbReference type="InParanoid" id="K4AP00"/>
<evidence type="ECO:0000313" key="2">
    <source>
        <dbReference type="EnsemblPlants" id="KQK89437"/>
    </source>
</evidence>
<feature type="transmembrane region" description="Helical" evidence="1">
    <location>
        <begin position="21"/>
        <end position="45"/>
    </location>
</feature>
<protein>
    <submittedName>
        <fullName evidence="2">Uncharacterized protein</fullName>
    </submittedName>
</protein>
<proteinExistence type="predicted"/>
<dbReference type="HOGENOM" id="CLU_3192323_0_0_1"/>
<evidence type="ECO:0000256" key="1">
    <source>
        <dbReference type="SAM" id="Phobius"/>
    </source>
</evidence>
<organism evidence="2 3">
    <name type="scientific">Setaria italica</name>
    <name type="common">Foxtail millet</name>
    <name type="synonym">Panicum italicum</name>
    <dbReference type="NCBI Taxonomy" id="4555"/>
    <lineage>
        <taxon>Eukaryota</taxon>
        <taxon>Viridiplantae</taxon>
        <taxon>Streptophyta</taxon>
        <taxon>Embryophyta</taxon>
        <taxon>Tracheophyta</taxon>
        <taxon>Spermatophyta</taxon>
        <taxon>Magnoliopsida</taxon>
        <taxon>Liliopsida</taxon>
        <taxon>Poales</taxon>
        <taxon>Poaceae</taxon>
        <taxon>PACMAD clade</taxon>
        <taxon>Panicoideae</taxon>
        <taxon>Panicodae</taxon>
        <taxon>Paniceae</taxon>
        <taxon>Cenchrinae</taxon>
        <taxon>Setaria</taxon>
    </lineage>
</organism>